<dbReference type="Pfam" id="PF00144">
    <property type="entry name" value="Beta-lactamase"/>
    <property type="match status" value="1"/>
</dbReference>
<sequence>MDSQSSEMRNLTEIFHLLAPIVSEISTLAGVPGVSVGILHHNEVVFQHNYGFLDLEAKIPVTNDTIYPIGSLTKGFTAATIASLVEDGVFEWDTPIKQILPDFSNQRSEVNDLTTILDLLSMQTGLSGADSIWFHAPPVIENSQVMEVFNSLPQVKPFRTTMQYNNLGYALASSAVESRTGESLMDNMKQRIFEPLGMYHTGFDTTGLAPDKLSKTYVVMEDGTPQHFTRSLVDKSSWIAACGGLWSSTNNLLVYYKALLQAAHSQFEDGTLLTPQSPLKQVTTLLTGHTFLGSQQKSLRERSYGLGWVRTQLPGVLGAVGYNEYFVSKMPIAGTGSAPRLAIYHQGNLPSASAAVYMFPETGSAVIVLCNAFGLTDAPDWIAQLFVERLFDDSTNADYAMLAREAVKSTLERSRALKQELTSLQDASTRPKDLELFVGRYYNSFGTFFLDIRMIEGQLSVSFQGLELETYLLKHSHENVFSWYTSADDLTRRGRHPAWMTSSYFLLRFDPRNSSLVWENDSNFQAGNLFARAWEESESRLGYASLLLALLPITVGLKYYGSSLLIVVFVAVIGILLYGAY</sequence>
<evidence type="ECO:0000313" key="5">
    <source>
        <dbReference type="Proteomes" id="UP000664132"/>
    </source>
</evidence>
<dbReference type="EMBL" id="JAFJYH010000025">
    <property type="protein sequence ID" value="KAG4424069.1"/>
    <property type="molecule type" value="Genomic_DNA"/>
</dbReference>
<evidence type="ECO:0000256" key="2">
    <source>
        <dbReference type="SAM" id="Phobius"/>
    </source>
</evidence>
<feature type="transmembrane region" description="Helical" evidence="2">
    <location>
        <begin position="563"/>
        <end position="580"/>
    </location>
</feature>
<evidence type="ECO:0000313" key="4">
    <source>
        <dbReference type="EMBL" id="KAG4424069.1"/>
    </source>
</evidence>
<reference evidence="4" key="1">
    <citation type="submission" date="2021-02" db="EMBL/GenBank/DDBJ databases">
        <title>Genome sequence Cadophora malorum strain M34.</title>
        <authorList>
            <person name="Stefanovic E."/>
            <person name="Vu D."/>
            <person name="Scully C."/>
            <person name="Dijksterhuis J."/>
            <person name="Roader J."/>
            <person name="Houbraken J."/>
        </authorList>
    </citation>
    <scope>NUCLEOTIDE SEQUENCE</scope>
    <source>
        <strain evidence="4">M34</strain>
    </source>
</reference>
<dbReference type="OrthoDB" id="5946976at2759"/>
<gene>
    <name evidence="4" type="ORF">IFR04_002765</name>
</gene>
<dbReference type="PANTHER" id="PTHR46825:SF9">
    <property type="entry name" value="BETA-LACTAMASE-RELATED DOMAIN-CONTAINING PROTEIN"/>
    <property type="match status" value="1"/>
</dbReference>
<dbReference type="PANTHER" id="PTHR46825">
    <property type="entry name" value="D-ALANYL-D-ALANINE-CARBOXYPEPTIDASE/ENDOPEPTIDASE AMPH"/>
    <property type="match status" value="1"/>
</dbReference>
<comment type="similarity">
    <text evidence="1">Belongs to the peptidase S12 family.</text>
</comment>
<name>A0A8H7WFX1_9HELO</name>
<dbReference type="InterPro" id="IPR012338">
    <property type="entry name" value="Beta-lactam/transpept-like"/>
</dbReference>
<dbReference type="InterPro" id="IPR001466">
    <property type="entry name" value="Beta-lactam-related"/>
</dbReference>
<keyword evidence="2" id="KW-0812">Transmembrane</keyword>
<comment type="caution">
    <text evidence="4">The sequence shown here is derived from an EMBL/GenBank/DDBJ whole genome shotgun (WGS) entry which is preliminary data.</text>
</comment>
<protein>
    <recommendedName>
        <fullName evidence="3">Beta-lactamase-related domain-containing protein</fullName>
    </recommendedName>
</protein>
<evidence type="ECO:0000259" key="3">
    <source>
        <dbReference type="Pfam" id="PF00144"/>
    </source>
</evidence>
<organism evidence="4 5">
    <name type="scientific">Cadophora malorum</name>
    <dbReference type="NCBI Taxonomy" id="108018"/>
    <lineage>
        <taxon>Eukaryota</taxon>
        <taxon>Fungi</taxon>
        <taxon>Dikarya</taxon>
        <taxon>Ascomycota</taxon>
        <taxon>Pezizomycotina</taxon>
        <taxon>Leotiomycetes</taxon>
        <taxon>Helotiales</taxon>
        <taxon>Ploettnerulaceae</taxon>
        <taxon>Cadophora</taxon>
    </lineage>
</organism>
<dbReference type="SUPFAM" id="SSF56601">
    <property type="entry name" value="beta-lactamase/transpeptidase-like"/>
    <property type="match status" value="1"/>
</dbReference>
<keyword evidence="2" id="KW-0472">Membrane</keyword>
<keyword evidence="2" id="KW-1133">Transmembrane helix</keyword>
<dbReference type="InterPro" id="IPR050491">
    <property type="entry name" value="AmpC-like"/>
</dbReference>
<accession>A0A8H7WFX1</accession>
<evidence type="ECO:0000256" key="1">
    <source>
        <dbReference type="ARBA" id="ARBA00038215"/>
    </source>
</evidence>
<proteinExistence type="inferred from homology"/>
<dbReference type="Gene3D" id="3.40.710.10">
    <property type="entry name" value="DD-peptidase/beta-lactamase superfamily"/>
    <property type="match status" value="1"/>
</dbReference>
<keyword evidence="5" id="KW-1185">Reference proteome</keyword>
<dbReference type="Proteomes" id="UP000664132">
    <property type="component" value="Unassembled WGS sequence"/>
</dbReference>
<dbReference type="AlphaFoldDB" id="A0A8H7WFX1"/>
<feature type="domain" description="Beta-lactamase-related" evidence="3">
    <location>
        <begin position="29"/>
        <end position="379"/>
    </location>
</feature>